<gene>
    <name evidence="1" type="ORF">XAT740_LOCUS55397</name>
</gene>
<organism evidence="1 2">
    <name type="scientific">Adineta ricciae</name>
    <name type="common">Rotifer</name>
    <dbReference type="NCBI Taxonomy" id="249248"/>
    <lineage>
        <taxon>Eukaryota</taxon>
        <taxon>Metazoa</taxon>
        <taxon>Spiralia</taxon>
        <taxon>Gnathifera</taxon>
        <taxon>Rotifera</taxon>
        <taxon>Eurotatoria</taxon>
        <taxon>Bdelloidea</taxon>
        <taxon>Adinetida</taxon>
        <taxon>Adinetidae</taxon>
        <taxon>Adineta</taxon>
    </lineage>
</organism>
<keyword evidence="2" id="KW-1185">Reference proteome</keyword>
<accession>A0A816ES67</accession>
<feature type="non-terminal residue" evidence="1">
    <location>
        <position position="1"/>
    </location>
</feature>
<dbReference type="EMBL" id="CAJNOR010010356">
    <property type="protein sequence ID" value="CAF1653174.1"/>
    <property type="molecule type" value="Genomic_DNA"/>
</dbReference>
<proteinExistence type="predicted"/>
<name>A0A816ES67_ADIRI</name>
<sequence length="50" mass="5637">EEEDEDEEGATENVGEYQIDDETVMTQVTTHGDVLNDVLKQIELLNNADQ</sequence>
<comment type="caution">
    <text evidence="1">The sequence shown here is derived from an EMBL/GenBank/DDBJ whole genome shotgun (WGS) entry which is preliminary data.</text>
</comment>
<evidence type="ECO:0000313" key="2">
    <source>
        <dbReference type="Proteomes" id="UP000663828"/>
    </source>
</evidence>
<evidence type="ECO:0000313" key="1">
    <source>
        <dbReference type="EMBL" id="CAF1653174.1"/>
    </source>
</evidence>
<dbReference type="Proteomes" id="UP000663828">
    <property type="component" value="Unassembled WGS sequence"/>
</dbReference>
<dbReference type="AlphaFoldDB" id="A0A816ES67"/>
<protein>
    <submittedName>
        <fullName evidence="1">Uncharacterized protein</fullName>
    </submittedName>
</protein>
<reference evidence="1" key="1">
    <citation type="submission" date="2021-02" db="EMBL/GenBank/DDBJ databases">
        <authorList>
            <person name="Nowell W R."/>
        </authorList>
    </citation>
    <scope>NUCLEOTIDE SEQUENCE</scope>
</reference>